<dbReference type="PANTHER" id="PTHR34599:SF1">
    <property type="entry name" value="PHOSPHATIDIC ACID PHOSPHATASE TYPE 2_HALOPEROXIDASE DOMAIN-CONTAINING PROTEIN"/>
    <property type="match status" value="1"/>
</dbReference>
<sequence length="269" mass="30265">MSHCSIENNWSEISYPKNKFTSLGETPSGGSCPLYYFKRSSEGGFTDLNGNDIAFNIKTPDISMDFPNSELDTVIETYYNLTDIEKTIASYWGAGVPHNQLIPILQTLINVYGVPAVSASRLYSIVSSVINDAMVICWYYKYAYQIPRPVQYDPNFTPYLKTPEHPSYPAGHSVCAACFATVLSHFFPTEKEKLTDLAHECSISRLYAGVHYPLDLSEGYNLGVDVGNRILNEIKNSKDIYGSIIDKVYTNHKDANLMPPPYIQTFKFK</sequence>
<proteinExistence type="predicted"/>
<evidence type="ECO:0000313" key="3">
    <source>
        <dbReference type="Proteomes" id="UP001500339"/>
    </source>
</evidence>
<comment type="caution">
    <text evidence="2">The sequence shown here is derived from an EMBL/GenBank/DDBJ whole genome shotgun (WGS) entry which is preliminary data.</text>
</comment>
<keyword evidence="3" id="KW-1185">Reference proteome</keyword>
<accession>A0ABN1IT70</accession>
<dbReference type="Pfam" id="PF01569">
    <property type="entry name" value="PAP2"/>
    <property type="match status" value="1"/>
</dbReference>
<dbReference type="SMART" id="SM00014">
    <property type="entry name" value="acidPPc"/>
    <property type="match status" value="1"/>
</dbReference>
<organism evidence="2 3">
    <name type="scientific">Clostridium malenominatum</name>
    <dbReference type="NCBI Taxonomy" id="1539"/>
    <lineage>
        <taxon>Bacteria</taxon>
        <taxon>Bacillati</taxon>
        <taxon>Bacillota</taxon>
        <taxon>Clostridia</taxon>
        <taxon>Eubacteriales</taxon>
        <taxon>Clostridiaceae</taxon>
        <taxon>Clostridium</taxon>
    </lineage>
</organism>
<dbReference type="InterPro" id="IPR000326">
    <property type="entry name" value="PAP2/HPO"/>
</dbReference>
<dbReference type="Proteomes" id="UP001500339">
    <property type="component" value="Unassembled WGS sequence"/>
</dbReference>
<feature type="domain" description="Phosphatidic acid phosphatase type 2/haloperoxidase" evidence="1">
    <location>
        <begin position="125"/>
        <end position="231"/>
    </location>
</feature>
<dbReference type="CDD" id="cd03398">
    <property type="entry name" value="PAP2_haloperoxidase"/>
    <property type="match status" value="1"/>
</dbReference>
<dbReference type="EMBL" id="BAAACF010000001">
    <property type="protein sequence ID" value="GAA0720821.1"/>
    <property type="molecule type" value="Genomic_DNA"/>
</dbReference>
<dbReference type="InterPro" id="IPR052559">
    <property type="entry name" value="V-haloperoxidase"/>
</dbReference>
<protein>
    <recommendedName>
        <fullName evidence="1">Phosphatidic acid phosphatase type 2/haloperoxidase domain-containing protein</fullName>
    </recommendedName>
</protein>
<dbReference type="RefSeq" id="WP_343767415.1">
    <property type="nucleotide sequence ID" value="NZ_BAAACF010000001.1"/>
</dbReference>
<dbReference type="SUPFAM" id="SSF48317">
    <property type="entry name" value="Acid phosphatase/Vanadium-dependent haloperoxidase"/>
    <property type="match status" value="1"/>
</dbReference>
<dbReference type="InterPro" id="IPR036938">
    <property type="entry name" value="PAP2/HPO_sf"/>
</dbReference>
<gene>
    <name evidence="2" type="ORF">GCM10008905_10420</name>
</gene>
<reference evidence="2 3" key="1">
    <citation type="journal article" date="2019" name="Int. J. Syst. Evol. Microbiol.">
        <title>The Global Catalogue of Microorganisms (GCM) 10K type strain sequencing project: providing services to taxonomists for standard genome sequencing and annotation.</title>
        <authorList>
            <consortium name="The Broad Institute Genomics Platform"/>
            <consortium name="The Broad Institute Genome Sequencing Center for Infectious Disease"/>
            <person name="Wu L."/>
            <person name="Ma J."/>
        </authorList>
    </citation>
    <scope>NUCLEOTIDE SEQUENCE [LARGE SCALE GENOMIC DNA]</scope>
    <source>
        <strain evidence="2 3">JCM 1405</strain>
    </source>
</reference>
<dbReference type="PANTHER" id="PTHR34599">
    <property type="entry name" value="PEROXIDASE-RELATED"/>
    <property type="match status" value="1"/>
</dbReference>
<dbReference type="Gene3D" id="1.10.606.20">
    <property type="match status" value="1"/>
</dbReference>
<evidence type="ECO:0000259" key="1">
    <source>
        <dbReference type="SMART" id="SM00014"/>
    </source>
</evidence>
<evidence type="ECO:0000313" key="2">
    <source>
        <dbReference type="EMBL" id="GAA0720821.1"/>
    </source>
</evidence>
<name>A0ABN1IT70_9CLOT</name>